<dbReference type="InterPro" id="IPR001715">
    <property type="entry name" value="CH_dom"/>
</dbReference>
<feature type="compositionally biased region" description="Basic residues" evidence="2">
    <location>
        <begin position="931"/>
        <end position="963"/>
    </location>
</feature>
<dbReference type="GO" id="GO:0005096">
    <property type="term" value="F:GTPase activator activity"/>
    <property type="evidence" value="ECO:0007669"/>
    <property type="project" value="UniProtKB-KW"/>
</dbReference>
<dbReference type="Gene3D" id="1.10.418.10">
    <property type="entry name" value="Calponin-like domain"/>
    <property type="match status" value="1"/>
</dbReference>
<evidence type="ECO:0000256" key="1">
    <source>
        <dbReference type="ARBA" id="ARBA00022468"/>
    </source>
</evidence>
<gene>
    <name evidence="5" type="ORF">M0812_03892</name>
</gene>
<evidence type="ECO:0000259" key="4">
    <source>
        <dbReference type="PROSITE" id="PS50021"/>
    </source>
</evidence>
<dbReference type="PANTHER" id="PTHR10194">
    <property type="entry name" value="RAS GTPASE-ACTIVATING PROTEINS"/>
    <property type="match status" value="1"/>
</dbReference>
<dbReference type="PANTHER" id="PTHR10194:SF60">
    <property type="entry name" value="RAS GTPASE-ACTIVATING PROTEIN RASKOL"/>
    <property type="match status" value="1"/>
</dbReference>
<evidence type="ECO:0000256" key="2">
    <source>
        <dbReference type="SAM" id="MobiDB-lite"/>
    </source>
</evidence>
<dbReference type="InterPro" id="IPR039360">
    <property type="entry name" value="Ras_GTPase"/>
</dbReference>
<feature type="domain" description="Ras-GAP" evidence="3">
    <location>
        <begin position="588"/>
        <end position="779"/>
    </location>
</feature>
<dbReference type="Gene3D" id="1.10.506.10">
    <property type="entry name" value="GTPase Activation - p120gap, domain 1"/>
    <property type="match status" value="2"/>
</dbReference>
<keyword evidence="1" id="KW-0343">GTPase activation</keyword>
<comment type="caution">
    <text evidence="5">The sequence shown here is derived from an EMBL/GenBank/DDBJ whole genome shotgun (WGS) entry which is preliminary data.</text>
</comment>
<dbReference type="SUPFAM" id="SSF47576">
    <property type="entry name" value="Calponin-homology domain, CH-domain"/>
    <property type="match status" value="1"/>
</dbReference>
<evidence type="ECO:0000313" key="5">
    <source>
        <dbReference type="EMBL" id="KAJ3452128.1"/>
    </source>
</evidence>
<dbReference type="AlphaFoldDB" id="A0AAV8AE10"/>
<name>A0AAV8AE10_9EUKA</name>
<feature type="domain" description="Calponin-homology (CH)" evidence="4">
    <location>
        <begin position="24"/>
        <end position="128"/>
    </location>
</feature>
<evidence type="ECO:0000313" key="6">
    <source>
        <dbReference type="Proteomes" id="UP001146793"/>
    </source>
</evidence>
<feature type="compositionally biased region" description="Basic and acidic residues" evidence="2">
    <location>
        <begin position="147"/>
        <end position="158"/>
    </location>
</feature>
<dbReference type="SUPFAM" id="SSF48350">
    <property type="entry name" value="GTPase activation domain, GAP"/>
    <property type="match status" value="1"/>
</dbReference>
<feature type="compositionally biased region" description="Polar residues" evidence="2">
    <location>
        <begin position="189"/>
        <end position="200"/>
    </location>
</feature>
<dbReference type="Pfam" id="PF00616">
    <property type="entry name" value="RasGAP"/>
    <property type="match status" value="1"/>
</dbReference>
<proteinExistence type="predicted"/>
<dbReference type="EMBL" id="JANTQA010000008">
    <property type="protein sequence ID" value="KAJ3452128.1"/>
    <property type="molecule type" value="Genomic_DNA"/>
</dbReference>
<dbReference type="Proteomes" id="UP001146793">
    <property type="component" value="Unassembled WGS sequence"/>
</dbReference>
<dbReference type="PROSITE" id="PS50021">
    <property type="entry name" value="CH"/>
    <property type="match status" value="1"/>
</dbReference>
<dbReference type="InterPro" id="IPR001936">
    <property type="entry name" value="RasGAP_dom"/>
</dbReference>
<feature type="compositionally biased region" description="Low complexity" evidence="2">
    <location>
        <begin position="163"/>
        <end position="188"/>
    </location>
</feature>
<evidence type="ECO:0000259" key="3">
    <source>
        <dbReference type="PROSITE" id="PS50018"/>
    </source>
</evidence>
<protein>
    <submittedName>
        <fullName evidence="5">Ras gtpase-activating protein</fullName>
    </submittedName>
</protein>
<dbReference type="PROSITE" id="PS50018">
    <property type="entry name" value="RAS_GTPASE_ACTIV_2"/>
    <property type="match status" value="1"/>
</dbReference>
<dbReference type="SMART" id="SM00323">
    <property type="entry name" value="RasGAP"/>
    <property type="match status" value="1"/>
</dbReference>
<dbReference type="InterPro" id="IPR036872">
    <property type="entry name" value="CH_dom_sf"/>
</dbReference>
<accession>A0AAV8AE10</accession>
<sequence length="963" mass="111508">MSDRNEYKRLLRKLWQKKDQDFQIFGLIALKDWVNETLSSSNYEIEIEDFSEDLEKCKTLPLLFHCLMPSLGFDKINDLPKKKQRAKAFVKLLAETELECSFPTYSDITDGNETALVILIATLYFWKKEPNTNTKNEKQKKKKNQKDKKTEKKPKTDSNKSLSETTTSDSSQETSNSENENPETNGNTIGSSTKTTSYKTNMDKENNNEFQNENENQFGNEIENLESQLGDLQFDKLPKNLTESSSDNSEDEDEDLKSIQELSLLQEWSGLGDNLLTSIGNHNVKVLTFFKKLGLILPEYLPMFGDLKKQLNIIGTFDPKKQFRYVSSNTILDKTFFKILKSHDITVLDIQFKNPLKEKFRTATDLNEPQISTFLGEIMDICKNSQIITDEKSELSRSIITLIDQYFYSTVLKMRLTEQILTRFITEKICTVKITQSENEENKSTNNLTKSKTVDHYEIIRKNIYTSFDRYMPGFADLKTAKRGIEHLFEMVNLSEKIKPEELNELLLDARREAFGRTMYLIIQKYFGSSFYDEIIQFFEKSKKGKNFQELWNKEILPQCRTALEDFLIREDAENLIFSVESSICREHADPYATELLCLLDSLGLVLPFVKVGIIQEVLKNPSPGSLFRSNDVISKVLKYYMKMIGKEYLSKTLVPTLQEIIDKNLDFEIDTFDITDKEQHKKNLNNLKTYLHKLLNNIFRSTEWMPMEMKIICSYYAEVTKKKYPQKVLATVGGFIFLRVICPTIVAPVRLGFATGEVTKNVRRAFMLLSSIIQAMSNEILFKESREYMMVINDDLKELIPKSQNFLKEISNPQVVDLGPILQPYSTSWEKHTKGPINDIFVHDFFLPNENEKISSESFAANLLIDIKKYLNLEITSIGMPYFEGIYGRLDKSSNIISNLTKTVKQLEFITQMINNSGGWLSGGGDGVKQLKKMEKKKKKKDKKRKKEEKKEEKKKKKTKNK</sequence>
<dbReference type="InterPro" id="IPR008936">
    <property type="entry name" value="Rho_GTPase_activation_prot"/>
</dbReference>
<feature type="region of interest" description="Disordered" evidence="2">
    <location>
        <begin position="133"/>
        <end position="212"/>
    </location>
</feature>
<reference evidence="5" key="1">
    <citation type="submission" date="2022-08" db="EMBL/GenBank/DDBJ databases">
        <title>Novel sulphate-reducing endosymbionts in the free-living metamonad Anaeramoeba.</title>
        <authorList>
            <person name="Jerlstrom-Hultqvist J."/>
            <person name="Cepicka I."/>
            <person name="Gallot-Lavallee L."/>
            <person name="Salas-Leiva D."/>
            <person name="Curtis B.A."/>
            <person name="Zahonova K."/>
            <person name="Pipaliya S."/>
            <person name="Dacks J."/>
            <person name="Roger A.J."/>
        </authorList>
    </citation>
    <scope>NUCLEOTIDE SEQUENCE</scope>
    <source>
        <strain evidence="5">Busselton2</strain>
    </source>
</reference>
<organism evidence="5 6">
    <name type="scientific">Anaeramoeba flamelloides</name>
    <dbReference type="NCBI Taxonomy" id="1746091"/>
    <lineage>
        <taxon>Eukaryota</taxon>
        <taxon>Metamonada</taxon>
        <taxon>Anaeramoebidae</taxon>
        <taxon>Anaeramoeba</taxon>
    </lineage>
</organism>
<feature type="region of interest" description="Disordered" evidence="2">
    <location>
        <begin position="924"/>
        <end position="963"/>
    </location>
</feature>